<name>A0ABT5YH12_9GAMM</name>
<keyword evidence="1" id="KW-0472">Membrane</keyword>
<keyword evidence="1" id="KW-1133">Transmembrane helix</keyword>
<comment type="caution">
    <text evidence="2">The sequence shown here is derived from an EMBL/GenBank/DDBJ whole genome shotgun (WGS) entry which is preliminary data.</text>
</comment>
<keyword evidence="1" id="KW-0812">Transmembrane</keyword>
<protein>
    <submittedName>
        <fullName evidence="2">Uncharacterized protein</fullName>
    </submittedName>
</protein>
<evidence type="ECO:0000313" key="3">
    <source>
        <dbReference type="Proteomes" id="UP001143391"/>
    </source>
</evidence>
<gene>
    <name evidence="2" type="ORF">NLU14_22435</name>
</gene>
<evidence type="ECO:0000313" key="2">
    <source>
        <dbReference type="EMBL" id="MDF0752988.1"/>
    </source>
</evidence>
<organism evidence="2 3">
    <name type="scientific">Marinobacter iranensis</name>
    <dbReference type="NCBI Taxonomy" id="2962607"/>
    <lineage>
        <taxon>Bacteria</taxon>
        <taxon>Pseudomonadati</taxon>
        <taxon>Pseudomonadota</taxon>
        <taxon>Gammaproteobacteria</taxon>
        <taxon>Pseudomonadales</taxon>
        <taxon>Marinobacteraceae</taxon>
        <taxon>Marinobacter</taxon>
    </lineage>
</organism>
<feature type="non-terminal residue" evidence="2">
    <location>
        <position position="1"/>
    </location>
</feature>
<dbReference type="RefSeq" id="WP_275710784.1">
    <property type="nucleotide sequence ID" value="NZ_JANCMW010000296.1"/>
</dbReference>
<feature type="transmembrane region" description="Helical" evidence="1">
    <location>
        <begin position="46"/>
        <end position="65"/>
    </location>
</feature>
<reference evidence="2" key="1">
    <citation type="submission" date="2022-07" db="EMBL/GenBank/DDBJ databases">
        <title>Marinobacter iranensis a new bacterium isolate from a hipersaline lake in Iran.</title>
        <authorList>
            <person name="Mohammad A.M.A."/>
            <person name="Cristina S.-P."/>
            <person name="Antonio V."/>
        </authorList>
    </citation>
    <scope>NUCLEOTIDE SEQUENCE</scope>
    <source>
        <strain evidence="2">71-i</strain>
    </source>
</reference>
<proteinExistence type="predicted"/>
<dbReference type="Proteomes" id="UP001143391">
    <property type="component" value="Unassembled WGS sequence"/>
</dbReference>
<accession>A0ABT5YH12</accession>
<feature type="transmembrane region" description="Helical" evidence="1">
    <location>
        <begin position="6"/>
        <end position="34"/>
    </location>
</feature>
<keyword evidence="3" id="KW-1185">Reference proteome</keyword>
<sequence>SAGLASILLVIVVACAPSLAPALGALWLVALILAIVVRRGRGAGRIIWLVIPSVAVFLPLVWSHLTRGDPLAVFADPGRPLAVAG</sequence>
<evidence type="ECO:0000256" key="1">
    <source>
        <dbReference type="SAM" id="Phobius"/>
    </source>
</evidence>
<feature type="non-terminal residue" evidence="2">
    <location>
        <position position="85"/>
    </location>
</feature>
<dbReference type="EMBL" id="JANCMW010000296">
    <property type="protein sequence ID" value="MDF0752988.1"/>
    <property type="molecule type" value="Genomic_DNA"/>
</dbReference>